<keyword evidence="3" id="KW-0677">Repeat</keyword>
<feature type="domain" description="RRM" evidence="7">
    <location>
        <begin position="440"/>
        <end position="517"/>
    </location>
</feature>
<dbReference type="CDD" id="cd12254">
    <property type="entry name" value="RRM_hnRNPH_ESRPs_RBM12_like"/>
    <property type="match status" value="3"/>
</dbReference>
<evidence type="ECO:0000256" key="6">
    <source>
        <dbReference type="PROSITE-ProRule" id="PRU00176"/>
    </source>
</evidence>
<sequence>MASYYALIFLVDIEVSGDTETAENNEIIEFSWVAYDVEQRCATEQACYYICPEFSQVSDRKLQMMGIDRSIITSGISLAEAVQQFDSVIFSTCQKSRKPMTLASFDVAKFHKFLNIEAAKKDITLYTHYSHLIDIANLIREMEPSVQEENLLTVRKAASRMAVNLVGQRESGLDTCQIISHILTRMFQKGLQMRKEHSKIIAENGCVAPSHGVNSGAGSSSIVRLRGLPWEIDVLQLSEFLDPVCHVNKDDIHVVIGYDGRTNGEAYVVLPSMEYRDLAIRDLHGKLVGRRWVEVFKATEDEFKRYLSNKRGATGGCTAVGESVVRLRGLPWSCNEYEIVKFFRGGGFDLTVDEIAMGYAADNRLTGEAWVLLTSPEEAEAARLSLHKKPIGRRYIEVFASSQEEMDQAKHYRTGQASSQPFRNKQLNQYVKTSATMGFTVIRLRGLPFHANESHIVNFFSGFQMLSVLPSTAPVNGRPSGEAYVQFTDAEEAWKAYHSKNGHLIDRRYIELFPATFQDMEYAMRGGDPRVRERRTRPY</sequence>
<dbReference type="SMART" id="SM00360">
    <property type="entry name" value="RRM"/>
    <property type="match status" value="3"/>
</dbReference>
<dbReference type="Pfam" id="PF00076">
    <property type="entry name" value="RRM_1"/>
    <property type="match status" value="1"/>
</dbReference>
<name>A0ABQ7J8K9_9APIC</name>
<evidence type="ECO:0000313" key="9">
    <source>
        <dbReference type="Proteomes" id="UP000823046"/>
    </source>
</evidence>
<dbReference type="PROSITE" id="PS50102">
    <property type="entry name" value="RRM"/>
    <property type="match status" value="1"/>
</dbReference>
<comment type="caution">
    <text evidence="8">The sequence shown here is derived from an EMBL/GenBank/DDBJ whole genome shotgun (WGS) entry which is preliminary data.</text>
</comment>
<dbReference type="Gene3D" id="3.30.70.330">
    <property type="match status" value="3"/>
</dbReference>
<accession>A0ABQ7J8K9</accession>
<keyword evidence="9" id="KW-1185">Reference proteome</keyword>
<evidence type="ECO:0000313" key="8">
    <source>
        <dbReference type="EMBL" id="KAF8820322.1"/>
    </source>
</evidence>
<keyword evidence="2" id="KW-0507">mRNA processing</keyword>
<dbReference type="SUPFAM" id="SSF53098">
    <property type="entry name" value="Ribonuclease H-like"/>
    <property type="match status" value="1"/>
</dbReference>
<dbReference type="InterPro" id="IPR036397">
    <property type="entry name" value="RNaseH_sf"/>
</dbReference>
<dbReference type="SUPFAM" id="SSF54928">
    <property type="entry name" value="RNA-binding domain, RBD"/>
    <property type="match status" value="2"/>
</dbReference>
<dbReference type="InterPro" id="IPR012337">
    <property type="entry name" value="RNaseH-like_sf"/>
</dbReference>
<dbReference type="InterPro" id="IPR050666">
    <property type="entry name" value="ESRP"/>
</dbReference>
<proteinExistence type="inferred from homology"/>
<reference evidence="8 9" key="1">
    <citation type="journal article" date="2020" name="bioRxiv">
        <title>Metabolic contributions of an alphaproteobacterial endosymbiont in the apicomplexan Cardiosporidium cionae.</title>
        <authorList>
            <person name="Hunter E.S."/>
            <person name="Paight C.J."/>
            <person name="Lane C.E."/>
        </authorList>
    </citation>
    <scope>NUCLEOTIDE SEQUENCE [LARGE SCALE GENOMIC DNA]</scope>
    <source>
        <strain evidence="8">ESH_2018</strain>
    </source>
</reference>
<dbReference type="InterPro" id="IPR012677">
    <property type="entry name" value="Nucleotide-bd_a/b_plait_sf"/>
</dbReference>
<keyword evidence="4 6" id="KW-0694">RNA-binding</keyword>
<organism evidence="8 9">
    <name type="scientific">Cardiosporidium cionae</name>
    <dbReference type="NCBI Taxonomy" id="476202"/>
    <lineage>
        <taxon>Eukaryota</taxon>
        <taxon>Sar</taxon>
        <taxon>Alveolata</taxon>
        <taxon>Apicomplexa</taxon>
        <taxon>Aconoidasida</taxon>
        <taxon>Nephromycida</taxon>
        <taxon>Cardiosporidium</taxon>
    </lineage>
</organism>
<evidence type="ECO:0000256" key="5">
    <source>
        <dbReference type="ARBA" id="ARBA00023187"/>
    </source>
</evidence>
<dbReference type="InterPro" id="IPR035979">
    <property type="entry name" value="RBD_domain_sf"/>
</dbReference>
<dbReference type="InterPro" id="IPR000504">
    <property type="entry name" value="RRM_dom"/>
</dbReference>
<keyword evidence="5" id="KW-0508">mRNA splicing</keyword>
<evidence type="ECO:0000256" key="3">
    <source>
        <dbReference type="ARBA" id="ARBA00022737"/>
    </source>
</evidence>
<dbReference type="Proteomes" id="UP000823046">
    <property type="component" value="Unassembled WGS sequence"/>
</dbReference>
<dbReference type="EMBL" id="JADAQX010000417">
    <property type="protein sequence ID" value="KAF8820322.1"/>
    <property type="molecule type" value="Genomic_DNA"/>
</dbReference>
<evidence type="ECO:0000256" key="2">
    <source>
        <dbReference type="ARBA" id="ARBA00022664"/>
    </source>
</evidence>
<comment type="similarity">
    <text evidence="1">Belongs to the ESRP family.</text>
</comment>
<dbReference type="Gene3D" id="3.30.420.10">
    <property type="entry name" value="Ribonuclease H-like superfamily/Ribonuclease H"/>
    <property type="match status" value="1"/>
</dbReference>
<evidence type="ECO:0000256" key="4">
    <source>
        <dbReference type="ARBA" id="ARBA00022884"/>
    </source>
</evidence>
<gene>
    <name evidence="8" type="ORF">IE077_003287</name>
</gene>
<evidence type="ECO:0000259" key="7">
    <source>
        <dbReference type="PROSITE" id="PS50102"/>
    </source>
</evidence>
<dbReference type="PANTHER" id="PTHR13976">
    <property type="entry name" value="HETEROGENEOUS NUCLEAR RIBONUCLEOPROTEIN-RELATED"/>
    <property type="match status" value="1"/>
</dbReference>
<protein>
    <submittedName>
        <fullName evidence="8">Rna recognition motif-containing protein</fullName>
    </submittedName>
</protein>
<evidence type="ECO:0000256" key="1">
    <source>
        <dbReference type="ARBA" id="ARBA00008866"/>
    </source>
</evidence>